<dbReference type="AlphaFoldDB" id="A0A511B4V0"/>
<proteinExistence type="predicted"/>
<dbReference type="Pfam" id="PF07244">
    <property type="entry name" value="POTRA"/>
    <property type="match status" value="2"/>
</dbReference>
<dbReference type="InterPro" id="IPR010827">
    <property type="entry name" value="BamA/TamA_POTRA"/>
</dbReference>
<dbReference type="GO" id="GO:0019867">
    <property type="term" value="C:outer membrane"/>
    <property type="evidence" value="ECO:0007669"/>
    <property type="project" value="InterPro"/>
</dbReference>
<name>A0A511B4V0_9PROT</name>
<comment type="caution">
    <text evidence="3">The sequence shown here is derived from an EMBL/GenBank/DDBJ whole genome shotgun (WGS) entry which is preliminary data.</text>
</comment>
<keyword evidence="1" id="KW-0732">Signal</keyword>
<accession>A0A511B4V0</accession>
<dbReference type="RefSeq" id="WP_186819573.1">
    <property type="nucleotide sequence ID" value="NZ_BARC01000009.1"/>
</dbReference>
<evidence type="ECO:0000259" key="2">
    <source>
        <dbReference type="Pfam" id="PF07244"/>
    </source>
</evidence>
<feature type="domain" description="POTRA" evidence="2">
    <location>
        <begin position="131"/>
        <end position="204"/>
    </location>
</feature>
<keyword evidence="4" id="KW-1185">Reference proteome</keyword>
<gene>
    <name evidence="3" type="ORF">GWA01_25120</name>
</gene>
<feature type="chain" id="PRO_5021960702" description="POTRA domain-containing protein" evidence="1">
    <location>
        <begin position="25"/>
        <end position="210"/>
    </location>
</feature>
<dbReference type="Proteomes" id="UP000321230">
    <property type="component" value="Unassembled WGS sequence"/>
</dbReference>
<feature type="signal peptide" evidence="1">
    <location>
        <begin position="1"/>
        <end position="24"/>
    </location>
</feature>
<dbReference type="Gene3D" id="3.10.20.310">
    <property type="entry name" value="membrane protein fhac"/>
    <property type="match status" value="2"/>
</dbReference>
<evidence type="ECO:0000256" key="1">
    <source>
        <dbReference type="SAM" id="SignalP"/>
    </source>
</evidence>
<dbReference type="EMBL" id="BJUZ01000005">
    <property type="protein sequence ID" value="GEK94742.1"/>
    <property type="molecule type" value="Genomic_DNA"/>
</dbReference>
<organism evidence="3 4">
    <name type="scientific">Gluconobacter wancherniae NBRC 103581</name>
    <dbReference type="NCBI Taxonomy" id="656744"/>
    <lineage>
        <taxon>Bacteria</taxon>
        <taxon>Pseudomonadati</taxon>
        <taxon>Pseudomonadota</taxon>
        <taxon>Alphaproteobacteria</taxon>
        <taxon>Acetobacterales</taxon>
        <taxon>Acetobacteraceae</taxon>
        <taxon>Gluconobacter</taxon>
    </lineage>
</organism>
<evidence type="ECO:0000313" key="3">
    <source>
        <dbReference type="EMBL" id="GEK94742.1"/>
    </source>
</evidence>
<evidence type="ECO:0000313" key="4">
    <source>
        <dbReference type="Proteomes" id="UP000321230"/>
    </source>
</evidence>
<sequence length="210" mass="22414">MVARSIFVRTALGFALFTASLTSVVPLDNAYARALPAQTAPLTLSAVKVEGNKAVSTEDILRAFGHQPGDHVTQDDLKASQQRVADLYSQRNIGGSLGEQMKIKGASVMVTLLIGEQSAHPAATGQQLVLDQVEFKGNTRIPTEALAAVTHLRPGGAVSDKSVVTDESAIQSAYKSKNLAVRIQPVATYPNHDHHVVLTWQIDENPSPAK</sequence>
<feature type="domain" description="POTRA" evidence="2">
    <location>
        <begin position="44"/>
        <end position="91"/>
    </location>
</feature>
<reference evidence="3 4" key="1">
    <citation type="submission" date="2019-07" db="EMBL/GenBank/DDBJ databases">
        <title>Whole genome shotgun sequence of Gluconobacter wancherniae NBRC 103581.</title>
        <authorList>
            <person name="Hosoyama A."/>
            <person name="Uohara A."/>
            <person name="Ohji S."/>
            <person name="Ichikawa N."/>
        </authorList>
    </citation>
    <scope>NUCLEOTIDE SEQUENCE [LARGE SCALE GENOMIC DNA]</scope>
    <source>
        <strain evidence="3 4">NBRC 103581</strain>
    </source>
</reference>
<protein>
    <recommendedName>
        <fullName evidence="2">POTRA domain-containing protein</fullName>
    </recommendedName>
</protein>